<evidence type="ECO:0000259" key="2">
    <source>
        <dbReference type="Pfam" id="PF00501"/>
    </source>
</evidence>
<dbReference type="Proteomes" id="UP000654913">
    <property type="component" value="Chromosome 7"/>
</dbReference>
<dbReference type="PROSITE" id="PS00455">
    <property type="entry name" value="AMP_BINDING"/>
    <property type="match status" value="1"/>
</dbReference>
<dbReference type="EMBL" id="AP024449">
    <property type="protein sequence ID" value="BCS28532.1"/>
    <property type="molecule type" value="Genomic_DNA"/>
</dbReference>
<dbReference type="InterPro" id="IPR025110">
    <property type="entry name" value="AMP-bd_C"/>
</dbReference>
<feature type="domain" description="AMP-dependent synthetase/ligase" evidence="2">
    <location>
        <begin position="39"/>
        <end position="406"/>
    </location>
</feature>
<dbReference type="Gene3D" id="3.30.300.30">
    <property type="match status" value="1"/>
</dbReference>
<dbReference type="InterPro" id="IPR020845">
    <property type="entry name" value="AMP-binding_CS"/>
</dbReference>
<dbReference type="Gene3D" id="3.40.50.12780">
    <property type="entry name" value="N-terminal domain of ligase-like"/>
    <property type="match status" value="1"/>
</dbReference>
<evidence type="ECO:0000256" key="1">
    <source>
        <dbReference type="SAM" id="MobiDB-lite"/>
    </source>
</evidence>
<feature type="region of interest" description="Disordered" evidence="1">
    <location>
        <begin position="1"/>
        <end position="23"/>
    </location>
</feature>
<feature type="domain" description="AMP-binding enzyme C-terminal" evidence="3">
    <location>
        <begin position="458"/>
        <end position="534"/>
    </location>
</feature>
<dbReference type="SUPFAM" id="SSF56801">
    <property type="entry name" value="Acetyl-CoA synthetase-like"/>
    <property type="match status" value="1"/>
</dbReference>
<proteinExistence type="predicted"/>
<dbReference type="InterPro" id="IPR000873">
    <property type="entry name" value="AMP-dep_synth/lig_dom"/>
</dbReference>
<name>A0A7R7XW53_9EURO</name>
<organism evidence="4 5">
    <name type="scientific">Aspergillus puulaauensis</name>
    <dbReference type="NCBI Taxonomy" id="1220207"/>
    <lineage>
        <taxon>Eukaryota</taxon>
        <taxon>Fungi</taxon>
        <taxon>Dikarya</taxon>
        <taxon>Ascomycota</taxon>
        <taxon>Pezizomycotina</taxon>
        <taxon>Eurotiomycetes</taxon>
        <taxon>Eurotiomycetidae</taxon>
        <taxon>Eurotiales</taxon>
        <taxon>Aspergillaceae</taxon>
        <taxon>Aspergillus</taxon>
    </lineage>
</organism>
<keyword evidence="5" id="KW-1185">Reference proteome</keyword>
<gene>
    <name evidence="4" type="ORF">APUU_70102S</name>
</gene>
<dbReference type="Pfam" id="PF00501">
    <property type="entry name" value="AMP-binding"/>
    <property type="match status" value="1"/>
</dbReference>
<evidence type="ECO:0000313" key="4">
    <source>
        <dbReference type="EMBL" id="BCS28532.1"/>
    </source>
</evidence>
<dbReference type="PANTHER" id="PTHR43201">
    <property type="entry name" value="ACYL-COA SYNTHETASE"/>
    <property type="match status" value="1"/>
</dbReference>
<dbReference type="Pfam" id="PF13193">
    <property type="entry name" value="AMP-binding_C"/>
    <property type="match status" value="1"/>
</dbReference>
<dbReference type="KEGG" id="apuu:APUU_70102S"/>
<dbReference type="GO" id="GO:0006631">
    <property type="term" value="P:fatty acid metabolic process"/>
    <property type="evidence" value="ECO:0007669"/>
    <property type="project" value="TreeGrafter"/>
</dbReference>
<dbReference type="RefSeq" id="XP_041560718.1">
    <property type="nucleotide sequence ID" value="XM_041694938.1"/>
</dbReference>
<reference evidence="4" key="1">
    <citation type="submission" date="2021-01" db="EMBL/GenBank/DDBJ databases">
        <authorList>
            <consortium name="Aspergillus puulaauensis MK2 genome sequencing consortium"/>
            <person name="Kazuki M."/>
            <person name="Futagami T."/>
        </authorList>
    </citation>
    <scope>NUCLEOTIDE SEQUENCE</scope>
    <source>
        <strain evidence="4">MK2</strain>
    </source>
</reference>
<protein>
    <submittedName>
        <fullName evidence="4">Uncharacterized protein</fullName>
    </submittedName>
</protein>
<dbReference type="GO" id="GO:0031956">
    <property type="term" value="F:medium-chain fatty acid-CoA ligase activity"/>
    <property type="evidence" value="ECO:0007669"/>
    <property type="project" value="TreeGrafter"/>
</dbReference>
<sequence>MDYKSKHQQVGPGDRTLTVPRHDGDNVLPNLPISDRLLRFAHRQPPRAAIRDLNAGVEKTYLQLITDALALRRALRENLSPTTQKQLDEDQEVFIALIAPGGYEYAVAFIAILTLGAAVVPITTALPVQEAKSLVLRAQCVAIISSNNATALTKGVVQAVGTNLPHLTISQHLQPTPLNAHSITVSSNPIPNMNSAALVIFTSGTTGPPKGAVQRRSYILGAAEDVADQYRLTEADTVQHLLPVHHATGIGLTFLPFLLSGACIEFRSGSFDPAWTWERWSKGGLSVFSGVPTIYTRMMRYFESHIARLPPAQQEPYIQGARKLRVLLCGTSALPGPVQQFWTRILAGNPILTRYGGTEFHAVLKADIDGSSPLNSVGRVSPGVDLKLDQEGMVLVKGPHLFAKYLNDPAATAAAHDAEGYFITGDIARREGPNYFILGRASIDIIKSGGYKLSALDIEREILGLDYIGEVMVVGVDDEEYGQRVAAAVTLKDGRTTLSLEQLRADLRGVLAGYKMPTVLRVLEGEIPKSGTGKVQKKILGPKYFPPGWRGEGGIQFWEKRDTQVRAKL</sequence>
<dbReference type="AlphaFoldDB" id="A0A7R7XW53"/>
<dbReference type="InterPro" id="IPR045851">
    <property type="entry name" value="AMP-bd_C_sf"/>
</dbReference>
<accession>A0A7R7XW53</accession>
<reference evidence="4" key="2">
    <citation type="submission" date="2021-02" db="EMBL/GenBank/DDBJ databases">
        <title>Aspergillus puulaauensis MK2 genome sequence.</title>
        <authorList>
            <person name="Futagami T."/>
            <person name="Mori K."/>
            <person name="Kadooka C."/>
            <person name="Tanaka T."/>
        </authorList>
    </citation>
    <scope>NUCLEOTIDE SEQUENCE</scope>
    <source>
        <strain evidence="4">MK2</strain>
    </source>
</reference>
<evidence type="ECO:0000313" key="5">
    <source>
        <dbReference type="Proteomes" id="UP000654913"/>
    </source>
</evidence>
<evidence type="ECO:0000259" key="3">
    <source>
        <dbReference type="Pfam" id="PF13193"/>
    </source>
</evidence>
<dbReference type="GeneID" id="64978529"/>
<dbReference type="InterPro" id="IPR042099">
    <property type="entry name" value="ANL_N_sf"/>
</dbReference>
<dbReference type="OrthoDB" id="2962993at2759"/>
<dbReference type="PANTHER" id="PTHR43201:SF15">
    <property type="entry name" value="AMP BINDING ENZYME, PUTATIVE (AFU_ORTHOLOGUE AFUA_6G11340)-RELATED"/>
    <property type="match status" value="1"/>
</dbReference>